<reference evidence="1" key="1">
    <citation type="submission" date="2014-11" db="EMBL/GenBank/DDBJ databases">
        <authorList>
            <person name="Amaro Gonzalez C."/>
        </authorList>
    </citation>
    <scope>NUCLEOTIDE SEQUENCE</scope>
</reference>
<sequence>MQISRCPPANCVAYHWVSPQTQEKTLISQTEPLVSLT</sequence>
<dbReference type="EMBL" id="GBXM01090255">
    <property type="protein sequence ID" value="JAH18322.1"/>
    <property type="molecule type" value="Transcribed_RNA"/>
</dbReference>
<evidence type="ECO:0000313" key="1">
    <source>
        <dbReference type="EMBL" id="JAH18322.1"/>
    </source>
</evidence>
<reference evidence="1" key="2">
    <citation type="journal article" date="2015" name="Fish Shellfish Immunol.">
        <title>Early steps in the European eel (Anguilla anguilla)-Vibrio vulnificus interaction in the gills: Role of the RtxA13 toxin.</title>
        <authorList>
            <person name="Callol A."/>
            <person name="Pajuelo D."/>
            <person name="Ebbesson L."/>
            <person name="Teles M."/>
            <person name="MacKenzie S."/>
            <person name="Amaro C."/>
        </authorList>
    </citation>
    <scope>NUCLEOTIDE SEQUENCE</scope>
</reference>
<name>A0A0E9QPF6_ANGAN</name>
<dbReference type="AlphaFoldDB" id="A0A0E9QPF6"/>
<protein>
    <submittedName>
        <fullName evidence="1">Uncharacterized protein</fullName>
    </submittedName>
</protein>
<organism evidence="1">
    <name type="scientific">Anguilla anguilla</name>
    <name type="common">European freshwater eel</name>
    <name type="synonym">Muraena anguilla</name>
    <dbReference type="NCBI Taxonomy" id="7936"/>
    <lineage>
        <taxon>Eukaryota</taxon>
        <taxon>Metazoa</taxon>
        <taxon>Chordata</taxon>
        <taxon>Craniata</taxon>
        <taxon>Vertebrata</taxon>
        <taxon>Euteleostomi</taxon>
        <taxon>Actinopterygii</taxon>
        <taxon>Neopterygii</taxon>
        <taxon>Teleostei</taxon>
        <taxon>Anguilliformes</taxon>
        <taxon>Anguillidae</taxon>
        <taxon>Anguilla</taxon>
    </lineage>
</organism>
<accession>A0A0E9QPF6</accession>
<proteinExistence type="predicted"/>